<evidence type="ECO:0000256" key="1">
    <source>
        <dbReference type="SAM" id="Phobius"/>
    </source>
</evidence>
<evidence type="ECO:0000313" key="2">
    <source>
        <dbReference type="EMBL" id="DAD34608.1"/>
    </source>
</evidence>
<keyword evidence="1" id="KW-0472">Membrane</keyword>
<comment type="caution">
    <text evidence="2">The sequence shown here is derived from an EMBL/GenBank/DDBJ whole genome shotgun (WGS) entry which is preliminary data.</text>
</comment>
<keyword evidence="1" id="KW-0812">Transmembrane</keyword>
<protein>
    <submittedName>
        <fullName evidence="2">Uncharacterized protein</fullName>
    </submittedName>
</protein>
<reference evidence="2 3" key="1">
    <citation type="journal article" date="2020" name="Mol. Biol. Evol.">
        <title>Distinct Expression and Methylation Patterns for Genes with Different Fates following a Single Whole-Genome Duplication in Flowering Plants.</title>
        <authorList>
            <person name="Shi T."/>
            <person name="Rahmani R.S."/>
            <person name="Gugger P.F."/>
            <person name="Wang M."/>
            <person name="Li H."/>
            <person name="Zhang Y."/>
            <person name="Li Z."/>
            <person name="Wang Q."/>
            <person name="Van de Peer Y."/>
            <person name="Marchal K."/>
            <person name="Chen J."/>
        </authorList>
    </citation>
    <scope>NUCLEOTIDE SEQUENCE [LARGE SCALE GENOMIC DNA]</scope>
    <source>
        <tissue evidence="2">Leaf</tissue>
    </source>
</reference>
<dbReference type="EMBL" id="DUZY01000004">
    <property type="protein sequence ID" value="DAD34608.1"/>
    <property type="molecule type" value="Genomic_DNA"/>
</dbReference>
<keyword evidence="1" id="KW-1133">Transmembrane helix</keyword>
<feature type="transmembrane region" description="Helical" evidence="1">
    <location>
        <begin position="21"/>
        <end position="45"/>
    </location>
</feature>
<sequence length="78" mass="9167">MDKVCFTRGNLILGVQKPFEINIHLIFFIISGECVVVFYVSLWQFCNEYAVPKNQLDHFKDVTPQDIVCAQVHMKHFY</sequence>
<dbReference type="AlphaFoldDB" id="A0A822YZH2"/>
<accession>A0A822YZH2</accession>
<organism evidence="2 3">
    <name type="scientific">Nelumbo nucifera</name>
    <name type="common">Sacred lotus</name>
    <dbReference type="NCBI Taxonomy" id="4432"/>
    <lineage>
        <taxon>Eukaryota</taxon>
        <taxon>Viridiplantae</taxon>
        <taxon>Streptophyta</taxon>
        <taxon>Embryophyta</taxon>
        <taxon>Tracheophyta</taxon>
        <taxon>Spermatophyta</taxon>
        <taxon>Magnoliopsida</taxon>
        <taxon>Proteales</taxon>
        <taxon>Nelumbonaceae</taxon>
        <taxon>Nelumbo</taxon>
    </lineage>
</organism>
<keyword evidence="3" id="KW-1185">Reference proteome</keyword>
<proteinExistence type="predicted"/>
<dbReference type="Proteomes" id="UP000607653">
    <property type="component" value="Unassembled WGS sequence"/>
</dbReference>
<name>A0A822YZH2_NELNU</name>
<evidence type="ECO:0000313" key="3">
    <source>
        <dbReference type="Proteomes" id="UP000607653"/>
    </source>
</evidence>
<gene>
    <name evidence="2" type="ORF">HUJ06_005248</name>
</gene>